<organism evidence="2 3">
    <name type="scientific">Thalassoglobus neptunius</name>
    <dbReference type="NCBI Taxonomy" id="1938619"/>
    <lineage>
        <taxon>Bacteria</taxon>
        <taxon>Pseudomonadati</taxon>
        <taxon>Planctomycetota</taxon>
        <taxon>Planctomycetia</taxon>
        <taxon>Planctomycetales</taxon>
        <taxon>Planctomycetaceae</taxon>
        <taxon>Thalassoglobus</taxon>
    </lineage>
</organism>
<comment type="caution">
    <text evidence="2">The sequence shown here is derived from an EMBL/GenBank/DDBJ whole genome shotgun (WGS) entry which is preliminary data.</text>
</comment>
<evidence type="ECO:0000256" key="1">
    <source>
        <dbReference type="SAM" id="MobiDB-lite"/>
    </source>
</evidence>
<evidence type="ECO:0000313" key="3">
    <source>
        <dbReference type="Proteomes" id="UP000317243"/>
    </source>
</evidence>
<protein>
    <submittedName>
        <fullName evidence="2">Uncharacterized protein</fullName>
    </submittedName>
</protein>
<feature type="region of interest" description="Disordered" evidence="1">
    <location>
        <begin position="1"/>
        <end position="27"/>
    </location>
</feature>
<sequence>MGSTRQTSCSSMRAQELLTGRFEHPPGELERIRGSQFRTNRTDIGVPHRQLRTETGWLDSELCSLSPEQHEVDEFDVEQQHFPFDVPPEQHMLSV</sequence>
<evidence type="ECO:0000313" key="2">
    <source>
        <dbReference type="EMBL" id="TWT56661.1"/>
    </source>
</evidence>
<accession>A0A5C5X311</accession>
<proteinExistence type="predicted"/>
<dbReference type="Proteomes" id="UP000317243">
    <property type="component" value="Unassembled WGS sequence"/>
</dbReference>
<dbReference type="EMBL" id="SIHI01000001">
    <property type="protein sequence ID" value="TWT56661.1"/>
    <property type="molecule type" value="Genomic_DNA"/>
</dbReference>
<dbReference type="AlphaFoldDB" id="A0A5C5X311"/>
<keyword evidence="3" id="KW-1185">Reference proteome</keyword>
<reference evidence="2 3" key="1">
    <citation type="submission" date="2019-02" db="EMBL/GenBank/DDBJ databases">
        <title>Deep-cultivation of Planctomycetes and their phenomic and genomic characterization uncovers novel biology.</title>
        <authorList>
            <person name="Wiegand S."/>
            <person name="Jogler M."/>
            <person name="Boedeker C."/>
            <person name="Pinto D."/>
            <person name="Vollmers J."/>
            <person name="Rivas-Marin E."/>
            <person name="Kohn T."/>
            <person name="Peeters S.H."/>
            <person name="Heuer A."/>
            <person name="Rast P."/>
            <person name="Oberbeckmann S."/>
            <person name="Bunk B."/>
            <person name="Jeske O."/>
            <person name="Meyerdierks A."/>
            <person name="Storesund J.E."/>
            <person name="Kallscheuer N."/>
            <person name="Luecker S."/>
            <person name="Lage O.M."/>
            <person name="Pohl T."/>
            <person name="Merkel B.J."/>
            <person name="Hornburger P."/>
            <person name="Mueller R.-W."/>
            <person name="Bruemmer F."/>
            <person name="Labrenz M."/>
            <person name="Spormann A.M."/>
            <person name="Op Den Camp H."/>
            <person name="Overmann J."/>
            <person name="Amann R."/>
            <person name="Jetten M.S.M."/>
            <person name="Mascher T."/>
            <person name="Medema M.H."/>
            <person name="Devos D.P."/>
            <person name="Kaster A.-K."/>
            <person name="Ovreas L."/>
            <person name="Rohde M."/>
            <person name="Galperin M.Y."/>
            <person name="Jogler C."/>
        </authorList>
    </citation>
    <scope>NUCLEOTIDE SEQUENCE [LARGE SCALE GENOMIC DNA]</scope>
    <source>
        <strain evidence="2 3">KOR42</strain>
    </source>
</reference>
<feature type="compositionally biased region" description="Polar residues" evidence="1">
    <location>
        <begin position="1"/>
        <end position="13"/>
    </location>
</feature>
<name>A0A5C5X311_9PLAN</name>
<gene>
    <name evidence="2" type="ORF">KOR42_00140</name>
</gene>